<evidence type="ECO:0000313" key="2">
    <source>
        <dbReference type="EMBL" id="OIT27334.1"/>
    </source>
</evidence>
<dbReference type="PANTHER" id="PTHR11223">
    <property type="entry name" value="EXPORTIN 1/5"/>
    <property type="match status" value="1"/>
</dbReference>
<name>A0A1J6KD59_NICAT</name>
<dbReference type="GO" id="GO:0005049">
    <property type="term" value="F:nuclear export signal receptor activity"/>
    <property type="evidence" value="ECO:0007669"/>
    <property type="project" value="InterPro"/>
</dbReference>
<dbReference type="AlphaFoldDB" id="A0A1J6KD59"/>
<organism evidence="2 3">
    <name type="scientific">Nicotiana attenuata</name>
    <name type="common">Coyote tobacco</name>
    <dbReference type="NCBI Taxonomy" id="49451"/>
    <lineage>
        <taxon>Eukaryota</taxon>
        <taxon>Viridiplantae</taxon>
        <taxon>Streptophyta</taxon>
        <taxon>Embryophyta</taxon>
        <taxon>Tracheophyta</taxon>
        <taxon>Spermatophyta</taxon>
        <taxon>Magnoliopsida</taxon>
        <taxon>eudicotyledons</taxon>
        <taxon>Gunneridae</taxon>
        <taxon>Pentapetalae</taxon>
        <taxon>asterids</taxon>
        <taxon>lamiids</taxon>
        <taxon>Solanales</taxon>
        <taxon>Solanaceae</taxon>
        <taxon>Nicotianoideae</taxon>
        <taxon>Nicotianeae</taxon>
        <taxon>Nicotiana</taxon>
    </lineage>
</organism>
<dbReference type="GO" id="GO:0005737">
    <property type="term" value="C:cytoplasm"/>
    <property type="evidence" value="ECO:0007669"/>
    <property type="project" value="TreeGrafter"/>
</dbReference>
<gene>
    <name evidence="2" type="primary">XPO1_2</name>
    <name evidence="2" type="ORF">A4A49_28391</name>
</gene>
<sequence>MGPRKALGVVTENPAMDLHERCENLRARQLDLRVVMEQTQQELRDDIDRKHAEFIQMLSSLKHSIDGTHLYLQSKDKQVAENQRLFQKLKEKLSENWVKSEDSYSVLIESAEVLEDVCLNVIFMENGSYNDIDSLEDTFMSELFMENESWNIARKMLDKMPKSIYDAVESDLDALDDMCLSTLFNEAERITNAHKFSDGMTGRDHVKVVHVFVINESKFSLVLVGNEMVLPLWDPGIGLNGLTSVKLASQTNDVREKLMDFFNKFCLPRSSDDLRRVWDTGWQWFMYPKIVDIKLRNVDCWEVVLMAFCYKWHMVLKGVTLPVEQRDGRKNYISEVIVKLSSDEASLRREKLYVSKLNITLAHILKHEWPARWRSFLPDLVAAAKTSEIICENCMTILKLLSEEVFDFSRGEMTQQKIKELKQSLHSEFQLIHELCMYVLSTFQRTELIRATLATLHAFLSWVPVGYIFESPLLETLLKYFPMPAYRNPTLQCLTEVAVLNFGDFYNIQYVKMYNIFMVQLQTILPPNSNIPEAYANGSTEEQAFIQNLALFFTSFFKSHIRVLETSKKM</sequence>
<protein>
    <submittedName>
        <fullName evidence="2">Protein exportin 1a</fullName>
    </submittedName>
</protein>
<dbReference type="InterPro" id="IPR045065">
    <property type="entry name" value="XPO1/5"/>
</dbReference>
<evidence type="ECO:0000259" key="1">
    <source>
        <dbReference type="Pfam" id="PF08389"/>
    </source>
</evidence>
<proteinExistence type="predicted"/>
<reference evidence="2" key="1">
    <citation type="submission" date="2016-11" db="EMBL/GenBank/DDBJ databases">
        <title>The genome of Nicotiana attenuata.</title>
        <authorList>
            <person name="Xu S."/>
            <person name="Brockmoeller T."/>
            <person name="Gaquerel E."/>
            <person name="Navarro A."/>
            <person name="Kuhl H."/>
            <person name="Gase K."/>
            <person name="Ling Z."/>
            <person name="Zhou W."/>
            <person name="Kreitzer C."/>
            <person name="Stanke M."/>
            <person name="Tang H."/>
            <person name="Lyons E."/>
            <person name="Pandey P."/>
            <person name="Pandey S.P."/>
            <person name="Timmermann B."/>
            <person name="Baldwin I.T."/>
        </authorList>
    </citation>
    <scope>NUCLEOTIDE SEQUENCE [LARGE SCALE GENOMIC DNA]</scope>
    <source>
        <strain evidence="2">UT</strain>
    </source>
</reference>
<dbReference type="GO" id="GO:0005634">
    <property type="term" value="C:nucleus"/>
    <property type="evidence" value="ECO:0007669"/>
    <property type="project" value="TreeGrafter"/>
</dbReference>
<dbReference type="Proteomes" id="UP000187609">
    <property type="component" value="Unassembled WGS sequence"/>
</dbReference>
<dbReference type="InterPro" id="IPR016024">
    <property type="entry name" value="ARM-type_fold"/>
</dbReference>
<dbReference type="Gramene" id="OIT27334">
    <property type="protein sequence ID" value="OIT27334"/>
    <property type="gene ID" value="A4A49_28391"/>
</dbReference>
<keyword evidence="3" id="KW-1185">Reference proteome</keyword>
<dbReference type="SUPFAM" id="SSF48371">
    <property type="entry name" value="ARM repeat"/>
    <property type="match status" value="1"/>
</dbReference>
<dbReference type="Gene3D" id="1.25.10.10">
    <property type="entry name" value="Leucine-rich Repeat Variant"/>
    <property type="match status" value="1"/>
</dbReference>
<dbReference type="GO" id="GO:0000056">
    <property type="term" value="P:ribosomal small subunit export from nucleus"/>
    <property type="evidence" value="ECO:0007669"/>
    <property type="project" value="TreeGrafter"/>
</dbReference>
<dbReference type="STRING" id="49451.A0A1J6KD59"/>
<dbReference type="InterPro" id="IPR013598">
    <property type="entry name" value="Exportin-1/Importin-b-like"/>
</dbReference>
<dbReference type="Pfam" id="PF08389">
    <property type="entry name" value="Xpo1"/>
    <property type="match status" value="1"/>
</dbReference>
<dbReference type="PANTHER" id="PTHR11223:SF2">
    <property type="entry name" value="EXPORTIN-1"/>
    <property type="match status" value="1"/>
</dbReference>
<evidence type="ECO:0000313" key="3">
    <source>
        <dbReference type="Proteomes" id="UP000187609"/>
    </source>
</evidence>
<dbReference type="GO" id="GO:0000055">
    <property type="term" value="P:ribosomal large subunit export from nucleus"/>
    <property type="evidence" value="ECO:0007669"/>
    <property type="project" value="TreeGrafter"/>
</dbReference>
<accession>A0A1J6KD59</accession>
<dbReference type="GO" id="GO:0006611">
    <property type="term" value="P:protein export from nucleus"/>
    <property type="evidence" value="ECO:0007669"/>
    <property type="project" value="InterPro"/>
</dbReference>
<dbReference type="InterPro" id="IPR011989">
    <property type="entry name" value="ARM-like"/>
</dbReference>
<dbReference type="EMBL" id="MJEQ01002446">
    <property type="protein sequence ID" value="OIT27334.1"/>
    <property type="molecule type" value="Genomic_DNA"/>
</dbReference>
<comment type="caution">
    <text evidence="2">The sequence shown here is derived from an EMBL/GenBank/DDBJ whole genome shotgun (WGS) entry which is preliminary data.</text>
</comment>
<feature type="domain" description="Exportin-1/Importin-beta-like" evidence="1">
    <location>
        <begin position="351"/>
        <end position="494"/>
    </location>
</feature>
<dbReference type="SMR" id="A0A1J6KD59"/>